<evidence type="ECO:0000256" key="8">
    <source>
        <dbReference type="ARBA" id="ARBA00022618"/>
    </source>
</evidence>
<evidence type="ECO:0000256" key="17">
    <source>
        <dbReference type="ARBA" id="ARBA00031026"/>
    </source>
</evidence>
<evidence type="ECO:0000256" key="15">
    <source>
        <dbReference type="ARBA" id="ARBA00023306"/>
    </source>
</evidence>
<dbReference type="GO" id="GO:0051301">
    <property type="term" value="P:cell division"/>
    <property type="evidence" value="ECO:0007669"/>
    <property type="project" value="UniProtKB-KW"/>
</dbReference>
<dbReference type="GO" id="GO:0005829">
    <property type="term" value="C:cytosol"/>
    <property type="evidence" value="ECO:0007669"/>
    <property type="project" value="TreeGrafter"/>
</dbReference>
<evidence type="ECO:0000256" key="2">
    <source>
        <dbReference type="ARBA" id="ARBA00003921"/>
    </source>
</evidence>
<dbReference type="Gene3D" id="3.30.465.10">
    <property type="match status" value="1"/>
</dbReference>
<keyword evidence="12 19" id="KW-0133">Cell shape</keyword>
<feature type="active site" evidence="19">
    <location>
        <position position="173"/>
    </location>
</feature>
<comment type="catalytic activity">
    <reaction evidence="18 19">
        <text>UDP-N-acetyl-alpha-D-muramate + NADP(+) = UDP-N-acetyl-3-O-(1-carboxyvinyl)-alpha-D-glucosamine + NADPH + H(+)</text>
        <dbReference type="Rhea" id="RHEA:12248"/>
        <dbReference type="ChEBI" id="CHEBI:15378"/>
        <dbReference type="ChEBI" id="CHEBI:57783"/>
        <dbReference type="ChEBI" id="CHEBI:58349"/>
        <dbReference type="ChEBI" id="CHEBI:68483"/>
        <dbReference type="ChEBI" id="CHEBI:70757"/>
        <dbReference type="EC" id="1.3.1.98"/>
    </reaction>
</comment>
<dbReference type="UniPathway" id="UPA00219"/>
<dbReference type="SUPFAM" id="SSF56176">
    <property type="entry name" value="FAD-binding/transporter-associated domain-like"/>
    <property type="match status" value="1"/>
</dbReference>
<organism evidence="21 22">
    <name type="scientific">Pyrinomonas methylaliphatogenes</name>
    <dbReference type="NCBI Taxonomy" id="454194"/>
    <lineage>
        <taxon>Bacteria</taxon>
        <taxon>Pseudomonadati</taxon>
        <taxon>Acidobacteriota</taxon>
        <taxon>Blastocatellia</taxon>
        <taxon>Blastocatellales</taxon>
        <taxon>Pyrinomonadaceae</taxon>
        <taxon>Pyrinomonas</taxon>
    </lineage>
</organism>
<dbReference type="PROSITE" id="PS51387">
    <property type="entry name" value="FAD_PCMH"/>
    <property type="match status" value="1"/>
</dbReference>
<evidence type="ECO:0000256" key="3">
    <source>
        <dbReference type="ARBA" id="ARBA00004496"/>
    </source>
</evidence>
<dbReference type="PANTHER" id="PTHR21071:SF4">
    <property type="entry name" value="UDP-N-ACETYLENOLPYRUVOYLGLUCOSAMINE REDUCTASE"/>
    <property type="match status" value="1"/>
</dbReference>
<dbReference type="AlphaFoldDB" id="A0A0B6WXZ8"/>
<dbReference type="InterPro" id="IPR036635">
    <property type="entry name" value="MurB_C_sf"/>
</dbReference>
<comment type="cofactor">
    <cofactor evidence="1 19">
        <name>FAD</name>
        <dbReference type="ChEBI" id="CHEBI:57692"/>
    </cofactor>
</comment>
<evidence type="ECO:0000256" key="1">
    <source>
        <dbReference type="ARBA" id="ARBA00001974"/>
    </source>
</evidence>
<dbReference type="EMBL" id="CBXV010000004">
    <property type="protein sequence ID" value="CDM65159.1"/>
    <property type="molecule type" value="Genomic_DNA"/>
</dbReference>
<accession>A0A0B6WXZ8</accession>
<dbReference type="InterPro" id="IPR016169">
    <property type="entry name" value="FAD-bd_PCMH_sub2"/>
</dbReference>
<proteinExistence type="inferred from homology"/>
<comment type="function">
    <text evidence="2 19">Cell wall formation.</text>
</comment>
<evidence type="ECO:0000256" key="13">
    <source>
        <dbReference type="ARBA" id="ARBA00022984"/>
    </source>
</evidence>
<evidence type="ECO:0000256" key="7">
    <source>
        <dbReference type="ARBA" id="ARBA00022490"/>
    </source>
</evidence>
<dbReference type="EC" id="1.3.1.98" evidence="5 19"/>
<dbReference type="GO" id="GO:0009252">
    <property type="term" value="P:peptidoglycan biosynthetic process"/>
    <property type="evidence" value="ECO:0007669"/>
    <property type="project" value="UniProtKB-UniRule"/>
</dbReference>
<dbReference type="GO" id="GO:0071555">
    <property type="term" value="P:cell wall organization"/>
    <property type="evidence" value="ECO:0007669"/>
    <property type="project" value="UniProtKB-KW"/>
</dbReference>
<reference evidence="21 22" key="1">
    <citation type="submission" date="2013-12" db="EMBL/GenBank/DDBJ databases">
        <authorList>
            <person name="Stott M."/>
        </authorList>
    </citation>
    <scope>NUCLEOTIDE SEQUENCE [LARGE SCALE GENOMIC DNA]</scope>
    <source>
        <strain evidence="21 22">K22</strain>
    </source>
</reference>
<keyword evidence="22" id="KW-1185">Reference proteome</keyword>
<keyword evidence="15 19" id="KW-0131">Cell cycle</keyword>
<keyword evidence="14 19" id="KW-0560">Oxidoreductase</keyword>
<evidence type="ECO:0000313" key="22">
    <source>
        <dbReference type="Proteomes" id="UP000031518"/>
    </source>
</evidence>
<evidence type="ECO:0000256" key="11">
    <source>
        <dbReference type="ARBA" id="ARBA00022857"/>
    </source>
</evidence>
<keyword evidence="11 19" id="KW-0521">NADP</keyword>
<keyword evidence="16 19" id="KW-0961">Cell wall biogenesis/degradation</keyword>
<dbReference type="Pfam" id="PF02873">
    <property type="entry name" value="MurB_C"/>
    <property type="match status" value="1"/>
</dbReference>
<feature type="active site" evidence="19">
    <location>
        <position position="345"/>
    </location>
</feature>
<evidence type="ECO:0000313" key="21">
    <source>
        <dbReference type="EMBL" id="CDM65159.1"/>
    </source>
</evidence>
<keyword evidence="10 19" id="KW-0274">FAD</keyword>
<evidence type="ECO:0000256" key="18">
    <source>
        <dbReference type="ARBA" id="ARBA00048914"/>
    </source>
</evidence>
<dbReference type="Gene3D" id="3.90.78.10">
    <property type="entry name" value="UDP-N-acetylenolpyruvoylglucosamine reductase, C-terminal domain"/>
    <property type="match status" value="1"/>
</dbReference>
<dbReference type="NCBIfam" id="TIGR00179">
    <property type="entry name" value="murB"/>
    <property type="match status" value="1"/>
</dbReference>
<reference evidence="21 22" key="2">
    <citation type="submission" date="2015-01" db="EMBL/GenBank/DDBJ databases">
        <title>Complete genome sequence of Pyrinomonas methylaliphatogenes type strain K22T.</title>
        <authorList>
            <person name="Lee K.C.Y."/>
            <person name="Power J.F."/>
            <person name="Dunfield P.F."/>
            <person name="Morgan X.C."/>
            <person name="Huttenhower C."/>
            <person name="Stott M.B."/>
        </authorList>
    </citation>
    <scope>NUCLEOTIDE SEQUENCE [LARGE SCALE GENOMIC DNA]</scope>
    <source>
        <strain evidence="21 22">K22</strain>
    </source>
</reference>
<sequence>MPMDYGEQRLKIHENVPLAPLTTLKVGGPARFFARAESEEQIGAAVAFAEERGLALFVLGGGSNVVIADEGFDGLVLQVALRGICVRAEGERIVLTAQAGEEWDDLVRFSVEREWAGIECLSGIPGSVGAVPVQNVGAYGQEVAETIVSVRCFDRRERKFCELSRDECGFGYRTSIFNAEERDRYIIASVTFALARGGAPRIVYEDLRKHFGARRPNLAEVREAVLQIRRAKSMVIDPADPNSRSVGSFFKNPVITAEEFAALSERWGPVPHFDMADGRVKLMAAWLIERAGFPRGYRKGEVGISTNHNLAIINCGRATAREIVALKDEIQRRVAEKFHVWLVPEPVLIGFDKSIV</sequence>
<gene>
    <name evidence="19" type="primary">murB</name>
    <name evidence="21" type="ORF">PYK22_01157</name>
</gene>
<dbReference type="Gene3D" id="3.30.43.10">
    <property type="entry name" value="Uridine Diphospho-n-acetylenolpyruvylglucosamine Reductase, domain 2"/>
    <property type="match status" value="1"/>
</dbReference>
<comment type="pathway">
    <text evidence="4 19">Cell wall biogenesis; peptidoglycan biosynthesis.</text>
</comment>
<keyword evidence="7 19" id="KW-0963">Cytoplasm</keyword>
<evidence type="ECO:0000256" key="5">
    <source>
        <dbReference type="ARBA" id="ARBA00012518"/>
    </source>
</evidence>
<keyword evidence="8 19" id="KW-0132">Cell division</keyword>
<dbReference type="InterPro" id="IPR016166">
    <property type="entry name" value="FAD-bd_PCMH"/>
</dbReference>
<dbReference type="InterPro" id="IPR036318">
    <property type="entry name" value="FAD-bd_PCMH-like_sf"/>
</dbReference>
<dbReference type="InterPro" id="IPR011601">
    <property type="entry name" value="MurB_C"/>
</dbReference>
<evidence type="ECO:0000256" key="6">
    <source>
        <dbReference type="ARBA" id="ARBA00015188"/>
    </source>
</evidence>
<dbReference type="GO" id="GO:0008762">
    <property type="term" value="F:UDP-N-acetylmuramate dehydrogenase activity"/>
    <property type="evidence" value="ECO:0007669"/>
    <property type="project" value="UniProtKB-UniRule"/>
</dbReference>
<dbReference type="InterPro" id="IPR006094">
    <property type="entry name" value="Oxid_FAD_bind_N"/>
</dbReference>
<dbReference type="STRING" id="454194.PYK22_01157"/>
<feature type="active site" description="Proton donor" evidence="19">
    <location>
        <position position="248"/>
    </location>
</feature>
<evidence type="ECO:0000256" key="9">
    <source>
        <dbReference type="ARBA" id="ARBA00022630"/>
    </source>
</evidence>
<evidence type="ECO:0000256" key="4">
    <source>
        <dbReference type="ARBA" id="ARBA00004752"/>
    </source>
</evidence>
<evidence type="ECO:0000256" key="14">
    <source>
        <dbReference type="ARBA" id="ARBA00023002"/>
    </source>
</evidence>
<comment type="similarity">
    <text evidence="19">Belongs to the MurB family.</text>
</comment>
<evidence type="ECO:0000256" key="19">
    <source>
        <dbReference type="HAMAP-Rule" id="MF_00037"/>
    </source>
</evidence>
<dbReference type="Pfam" id="PF01565">
    <property type="entry name" value="FAD_binding_4"/>
    <property type="match status" value="1"/>
</dbReference>
<evidence type="ECO:0000256" key="10">
    <source>
        <dbReference type="ARBA" id="ARBA00022827"/>
    </source>
</evidence>
<dbReference type="Proteomes" id="UP000031518">
    <property type="component" value="Unassembled WGS sequence"/>
</dbReference>
<comment type="subcellular location">
    <subcellularLocation>
        <location evidence="3 19">Cytoplasm</location>
    </subcellularLocation>
</comment>
<evidence type="ECO:0000256" key="12">
    <source>
        <dbReference type="ARBA" id="ARBA00022960"/>
    </source>
</evidence>
<dbReference type="NCBIfam" id="NF010478">
    <property type="entry name" value="PRK13903.1"/>
    <property type="match status" value="1"/>
</dbReference>
<dbReference type="GO" id="GO:0008360">
    <property type="term" value="P:regulation of cell shape"/>
    <property type="evidence" value="ECO:0007669"/>
    <property type="project" value="UniProtKB-KW"/>
</dbReference>
<dbReference type="InterPro" id="IPR016167">
    <property type="entry name" value="FAD-bd_PCMH_sub1"/>
</dbReference>
<name>A0A0B6WXZ8_9BACT</name>
<dbReference type="NCBIfam" id="NF000755">
    <property type="entry name" value="PRK00046.1"/>
    <property type="match status" value="1"/>
</dbReference>
<keyword evidence="13 19" id="KW-0573">Peptidoglycan synthesis</keyword>
<dbReference type="PANTHER" id="PTHR21071">
    <property type="entry name" value="UDP-N-ACETYLENOLPYRUVOYLGLUCOSAMINE REDUCTASE"/>
    <property type="match status" value="1"/>
</dbReference>
<dbReference type="InterPro" id="IPR003170">
    <property type="entry name" value="MurB"/>
</dbReference>
<dbReference type="GO" id="GO:0071949">
    <property type="term" value="F:FAD binding"/>
    <property type="evidence" value="ECO:0007669"/>
    <property type="project" value="InterPro"/>
</dbReference>
<dbReference type="SUPFAM" id="SSF56194">
    <property type="entry name" value="Uridine diphospho-N-Acetylenolpyruvylglucosamine reductase, MurB, C-terminal domain"/>
    <property type="match status" value="1"/>
</dbReference>
<keyword evidence="9 19" id="KW-0285">Flavoprotein</keyword>
<dbReference type="HAMAP" id="MF_00037">
    <property type="entry name" value="MurB"/>
    <property type="match status" value="1"/>
</dbReference>
<evidence type="ECO:0000256" key="16">
    <source>
        <dbReference type="ARBA" id="ARBA00023316"/>
    </source>
</evidence>
<feature type="domain" description="FAD-binding PCMH-type" evidence="20">
    <location>
        <begin position="25"/>
        <end position="197"/>
    </location>
</feature>
<evidence type="ECO:0000259" key="20">
    <source>
        <dbReference type="PROSITE" id="PS51387"/>
    </source>
</evidence>
<protein>
    <recommendedName>
        <fullName evidence="6 19">UDP-N-acetylenolpyruvoylglucosamine reductase</fullName>
        <ecNumber evidence="5 19">1.3.1.98</ecNumber>
    </recommendedName>
    <alternativeName>
        <fullName evidence="17 19">UDP-N-acetylmuramate dehydrogenase</fullName>
    </alternativeName>
</protein>